<dbReference type="Pfam" id="PF13715">
    <property type="entry name" value="CarbopepD_reg_2"/>
    <property type="match status" value="1"/>
</dbReference>
<protein>
    <recommendedName>
        <fullName evidence="4">Carboxypeptidase-like regulatory domain-containing protein</fullName>
    </recommendedName>
</protein>
<proteinExistence type="predicted"/>
<evidence type="ECO:0000313" key="2">
    <source>
        <dbReference type="EMBL" id="KGD67613.1"/>
    </source>
</evidence>
<evidence type="ECO:0000313" key="3">
    <source>
        <dbReference type="Proteomes" id="UP000029554"/>
    </source>
</evidence>
<sequence>MKKINSIVFLFLLLTCNSFCQNITGKIIDSSTGEIISYANIVINNKENVISNGEGYFNLSESDIDDTTSLAISCIGYVLQKINVQELKAMQNIVKLTPSVIELNEVTISNEKLSPYEIMANVKANFKTNYPYSSKPKKDLIFFRETNNFKPKILDVEIDKSTGFSKDALKAANAQMSSFTSKLKTNPPKHFIDFICNKYSYVTKKDDKNLYVSKMEVMKATKLKDASNAVALDDLEKSTTDIVLKHLDSTKYYRVKSGLFGSRDTITLRKDYNQKKSKSPKNQLTAAKSKLDVFTYSNSISNTSKYDFIHTPENYEYKYEGASFSDQQELIYQLSFKPKKSKAKYKGTLYISESDFAVIRVDYKLEEGKKLNSLNLKFILGVKSSENISNGTVIYKKNPIDYGYILHYVAHESGKYFYINRPLKFIELTDGEKDVFALDLKVEGNSFEKQEYLNINRSESNGLVIENIKEKDFNYLQIKKYDPKIWKDYSAIEPTEEMKQFKSID</sequence>
<dbReference type="eggNOG" id="COG0417">
    <property type="taxonomic scope" value="Bacteria"/>
</dbReference>
<dbReference type="InterPro" id="IPR008969">
    <property type="entry name" value="CarboxyPept-like_regulatory"/>
</dbReference>
<gene>
    <name evidence="2" type="ORF">LG45_10845</name>
</gene>
<organism evidence="2 3">
    <name type="scientific">Flavobacterium aquatile LMG 4008 = ATCC 11947</name>
    <dbReference type="NCBI Taxonomy" id="1453498"/>
    <lineage>
        <taxon>Bacteria</taxon>
        <taxon>Pseudomonadati</taxon>
        <taxon>Bacteroidota</taxon>
        <taxon>Flavobacteriia</taxon>
        <taxon>Flavobacteriales</taxon>
        <taxon>Flavobacteriaceae</taxon>
        <taxon>Flavobacterium</taxon>
    </lineage>
</organism>
<name>A0A095TZ38_9FLAO</name>
<dbReference type="STRING" id="1453498.LG45_10845"/>
<dbReference type="EMBL" id="JRHH01000004">
    <property type="protein sequence ID" value="KGD67613.1"/>
    <property type="molecule type" value="Genomic_DNA"/>
</dbReference>
<dbReference type="AlphaFoldDB" id="A0A095TZ38"/>
<keyword evidence="1" id="KW-0732">Signal</keyword>
<comment type="caution">
    <text evidence="2">The sequence shown here is derived from an EMBL/GenBank/DDBJ whole genome shotgun (WGS) entry which is preliminary data.</text>
</comment>
<feature type="signal peptide" evidence="1">
    <location>
        <begin position="1"/>
        <end position="20"/>
    </location>
</feature>
<keyword evidence="3" id="KW-1185">Reference proteome</keyword>
<reference evidence="2 3" key="1">
    <citation type="submission" date="2014-09" db="EMBL/GenBank/DDBJ databases">
        <title>Whole Genome Shotgun of Flavobacterium aquatile LMG 4008.</title>
        <authorList>
            <person name="Gale A.N."/>
            <person name="Pipes S.E."/>
            <person name="Newman J.D."/>
        </authorList>
    </citation>
    <scope>NUCLEOTIDE SEQUENCE [LARGE SCALE GENOMIC DNA]</scope>
    <source>
        <strain evidence="2 3">LMG 4008</strain>
    </source>
</reference>
<dbReference type="RefSeq" id="WP_035126964.1">
    <property type="nucleotide sequence ID" value="NZ_JRHH01000004.1"/>
</dbReference>
<dbReference type="Proteomes" id="UP000029554">
    <property type="component" value="Unassembled WGS sequence"/>
</dbReference>
<dbReference type="OrthoDB" id="1433475at2"/>
<evidence type="ECO:0000256" key="1">
    <source>
        <dbReference type="SAM" id="SignalP"/>
    </source>
</evidence>
<feature type="chain" id="PRO_5001910001" description="Carboxypeptidase-like regulatory domain-containing protein" evidence="1">
    <location>
        <begin position="21"/>
        <end position="505"/>
    </location>
</feature>
<evidence type="ECO:0008006" key="4">
    <source>
        <dbReference type="Google" id="ProtNLM"/>
    </source>
</evidence>
<dbReference type="SUPFAM" id="SSF49464">
    <property type="entry name" value="Carboxypeptidase regulatory domain-like"/>
    <property type="match status" value="1"/>
</dbReference>
<accession>A0A095TZ38</accession>